<evidence type="ECO:0000256" key="2">
    <source>
        <dbReference type="SAM" id="MobiDB-lite"/>
    </source>
</evidence>
<dbReference type="AlphaFoldDB" id="A0A840WSH7"/>
<accession>A0A840WSH7</accession>
<feature type="compositionally biased region" description="Polar residues" evidence="2">
    <location>
        <begin position="264"/>
        <end position="276"/>
    </location>
</feature>
<dbReference type="PANTHER" id="PTHR20883:SF48">
    <property type="entry name" value="ECTOINE DIOXYGENASE"/>
    <property type="match status" value="1"/>
</dbReference>
<dbReference type="RefSeq" id="WP_184007484.1">
    <property type="nucleotide sequence ID" value="NZ_JACIJS010000001.1"/>
</dbReference>
<dbReference type="GO" id="GO:0005506">
    <property type="term" value="F:iron ion binding"/>
    <property type="evidence" value="ECO:0007669"/>
    <property type="project" value="UniProtKB-ARBA"/>
</dbReference>
<comment type="cofactor">
    <cofactor evidence="1">
        <name>Fe(2+)</name>
        <dbReference type="ChEBI" id="CHEBI:29033"/>
    </cofactor>
</comment>
<sequence>MLDIERDLSFKPVVNDAPRVLTPQDIEKYNELGFMQPFDIFDPHEISEIRSYLNGLMADMGEAGAYGVNCYQARLSGLWDICTNARILDHLEDLIGPNILCWASAILSKAPGDARAVPWHQDASFWSLSPARTVTVWLAIDDADEANSAMRFIPGTHAQGALKVRAAQGESVFHIETDGAEALGAPFTNALKAGQMSMHADMLVHGSLPNHSDRRRCGLTLRYCSPEVRITDAAWAKGVEAILCRGEDTSGQWRTHPRPDNNDITKTTSPHVVGNN</sequence>
<comment type="caution">
    <text evidence="3">The sequence shown here is derived from an EMBL/GenBank/DDBJ whole genome shotgun (WGS) entry which is preliminary data.</text>
</comment>
<evidence type="ECO:0000256" key="1">
    <source>
        <dbReference type="ARBA" id="ARBA00001954"/>
    </source>
</evidence>
<gene>
    <name evidence="3" type="ORF">FHS89_000158</name>
</gene>
<evidence type="ECO:0000313" key="3">
    <source>
        <dbReference type="EMBL" id="MBB5514160.1"/>
    </source>
</evidence>
<dbReference type="EMBL" id="JACIJS010000001">
    <property type="protein sequence ID" value="MBB5514160.1"/>
    <property type="molecule type" value="Genomic_DNA"/>
</dbReference>
<feature type="region of interest" description="Disordered" evidence="2">
    <location>
        <begin position="249"/>
        <end position="276"/>
    </location>
</feature>
<evidence type="ECO:0000313" key="4">
    <source>
        <dbReference type="Proteomes" id="UP000553766"/>
    </source>
</evidence>
<dbReference type="SUPFAM" id="SSF51197">
    <property type="entry name" value="Clavaminate synthase-like"/>
    <property type="match status" value="1"/>
</dbReference>
<reference evidence="3 4" key="1">
    <citation type="submission" date="2020-08" db="EMBL/GenBank/DDBJ databases">
        <title>Genomic Encyclopedia of Type Strains, Phase IV (KMG-IV): sequencing the most valuable type-strain genomes for metagenomic binning, comparative biology and taxonomic classification.</title>
        <authorList>
            <person name="Goeker M."/>
        </authorList>
    </citation>
    <scope>NUCLEOTIDE SEQUENCE [LARGE SCALE GENOMIC DNA]</scope>
    <source>
        <strain evidence="3 4">DSM 103377</strain>
    </source>
</reference>
<dbReference type="Gene3D" id="2.60.120.620">
    <property type="entry name" value="q2cbj1_9rhob like domain"/>
    <property type="match status" value="1"/>
</dbReference>
<name>A0A840WSH7_9RHOB</name>
<dbReference type="PANTHER" id="PTHR20883">
    <property type="entry name" value="PHYTANOYL-COA DIOXYGENASE DOMAIN CONTAINING 1"/>
    <property type="match status" value="1"/>
</dbReference>
<proteinExistence type="predicted"/>
<dbReference type="GO" id="GO:0016706">
    <property type="term" value="F:2-oxoglutarate-dependent dioxygenase activity"/>
    <property type="evidence" value="ECO:0007669"/>
    <property type="project" value="UniProtKB-ARBA"/>
</dbReference>
<organism evidence="3 4">
    <name type="scientific">Rubricella aquisinus</name>
    <dbReference type="NCBI Taxonomy" id="2028108"/>
    <lineage>
        <taxon>Bacteria</taxon>
        <taxon>Pseudomonadati</taxon>
        <taxon>Pseudomonadota</taxon>
        <taxon>Alphaproteobacteria</taxon>
        <taxon>Rhodobacterales</taxon>
        <taxon>Paracoccaceae</taxon>
        <taxon>Rubricella</taxon>
    </lineage>
</organism>
<dbReference type="Proteomes" id="UP000553766">
    <property type="component" value="Unassembled WGS sequence"/>
</dbReference>
<protein>
    <recommendedName>
        <fullName evidence="5">Chlorinating enzyme</fullName>
    </recommendedName>
</protein>
<evidence type="ECO:0008006" key="5">
    <source>
        <dbReference type="Google" id="ProtNLM"/>
    </source>
</evidence>
<dbReference type="Pfam" id="PF05721">
    <property type="entry name" value="PhyH"/>
    <property type="match status" value="1"/>
</dbReference>
<dbReference type="InterPro" id="IPR008775">
    <property type="entry name" value="Phytyl_CoA_dOase-like"/>
</dbReference>
<keyword evidence="4" id="KW-1185">Reference proteome</keyword>